<dbReference type="PROSITE" id="PS00409">
    <property type="entry name" value="PROKAR_NTER_METHYL"/>
    <property type="match status" value="1"/>
</dbReference>
<dbReference type="InterPro" id="IPR012902">
    <property type="entry name" value="N_methyl_site"/>
</dbReference>
<evidence type="ECO:0008006" key="4">
    <source>
        <dbReference type="Google" id="ProtNLM"/>
    </source>
</evidence>
<dbReference type="GO" id="GO:0043683">
    <property type="term" value="P:type IV pilus assembly"/>
    <property type="evidence" value="ECO:0007669"/>
    <property type="project" value="InterPro"/>
</dbReference>
<gene>
    <name evidence="2" type="ORF">DCP75_19710</name>
</gene>
<dbReference type="Pfam" id="PF16074">
    <property type="entry name" value="PilW"/>
    <property type="match status" value="1"/>
</dbReference>
<dbReference type="Proteomes" id="UP000259273">
    <property type="component" value="Unassembled WGS sequence"/>
</dbReference>
<sequence length="319" mass="33678">MTMGATRKAGQGGFSLVEFMVAMTLGLILIAGAVSVYLATKRSYTEVEQVASLAENSRFAVQVLNDSLRHAGFFGGAHPRDIVEDTSLGAVAGDCTGDASAFNVGDYLLAGVPSAAGAAFGCITDALPPAVGGPPREVLVVKRVLPRPLYDRDPDDAAAAVDGVISFPSALNAQEVYVIANSERGILLDGADTAPDVRAGNPFALAAAWPYRLQVYYIRNLPTPTLSRRVLSWDAGTGAMAMTTEDLVPGVESLRFRFGVDTTGNGEVDRFMTVAEMTLNPAWEAVEALELSLLLRAPAEDGAYVDGRSYNIGGFVWQP</sequence>
<dbReference type="NCBIfam" id="TIGR02532">
    <property type="entry name" value="IV_pilin_GFxxxE"/>
    <property type="match status" value="1"/>
</dbReference>
<dbReference type="Pfam" id="PF07963">
    <property type="entry name" value="N_methyl"/>
    <property type="match status" value="1"/>
</dbReference>
<dbReference type="InterPro" id="IPR032092">
    <property type="entry name" value="PilW"/>
</dbReference>
<evidence type="ECO:0000256" key="1">
    <source>
        <dbReference type="SAM" id="Phobius"/>
    </source>
</evidence>
<keyword evidence="1" id="KW-0472">Membrane</keyword>
<feature type="non-terminal residue" evidence="2">
    <location>
        <position position="319"/>
    </location>
</feature>
<reference evidence="2 3" key="1">
    <citation type="journal article" date="2018" name="Nat. Biotechnol.">
        <title>A standardized bacterial taxonomy based on genome phylogeny substantially revises the tree of life.</title>
        <authorList>
            <person name="Parks D.H."/>
            <person name="Chuvochina M."/>
            <person name="Waite D.W."/>
            <person name="Rinke C."/>
            <person name="Skarshewski A."/>
            <person name="Chaumeil P.A."/>
            <person name="Hugenholtz P."/>
        </authorList>
    </citation>
    <scope>NUCLEOTIDE SEQUENCE [LARGE SCALE GENOMIC DNA]</scope>
    <source>
        <strain evidence="2">UBA9158</strain>
    </source>
</reference>
<accession>A0A3C1KT62</accession>
<protein>
    <recommendedName>
        <fullName evidence="4">Prepilin-type N-terminal cleavage/methylation domain-containing protein</fullName>
    </recommendedName>
</protein>
<keyword evidence="1" id="KW-0812">Transmembrane</keyword>
<feature type="transmembrane region" description="Helical" evidence="1">
    <location>
        <begin position="20"/>
        <end position="39"/>
    </location>
</feature>
<organism evidence="2 3">
    <name type="scientific">Haliea salexigens</name>
    <dbReference type="NCBI Taxonomy" id="287487"/>
    <lineage>
        <taxon>Bacteria</taxon>
        <taxon>Pseudomonadati</taxon>
        <taxon>Pseudomonadota</taxon>
        <taxon>Gammaproteobacteria</taxon>
        <taxon>Cellvibrionales</taxon>
        <taxon>Halieaceae</taxon>
        <taxon>Haliea</taxon>
    </lineage>
</organism>
<keyword evidence="1" id="KW-1133">Transmembrane helix</keyword>
<proteinExistence type="predicted"/>
<evidence type="ECO:0000313" key="3">
    <source>
        <dbReference type="Proteomes" id="UP000259273"/>
    </source>
</evidence>
<dbReference type="EMBL" id="DMND01000268">
    <property type="protein sequence ID" value="HAN29900.1"/>
    <property type="molecule type" value="Genomic_DNA"/>
</dbReference>
<dbReference type="AlphaFoldDB" id="A0A3C1KT62"/>
<evidence type="ECO:0000313" key="2">
    <source>
        <dbReference type="EMBL" id="HAN29900.1"/>
    </source>
</evidence>
<comment type="caution">
    <text evidence="2">The sequence shown here is derived from an EMBL/GenBank/DDBJ whole genome shotgun (WGS) entry which is preliminary data.</text>
</comment>
<name>A0A3C1KT62_9GAMM</name>
<dbReference type="STRING" id="1121937.GCA_000423125_03172"/>